<comment type="caution">
    <text evidence="1">The sequence shown here is derived from an EMBL/GenBank/DDBJ whole genome shotgun (WGS) entry which is preliminary data.</text>
</comment>
<sequence>MVRPVSKKNVGLGQAIIKARFKGRSRPRDGDERLHSADVEDGASWTRLQSVTQEGDLESFLSTAELAGTEFTAGMFLQYRIK</sequence>
<dbReference type="Proteomes" id="UP000696485">
    <property type="component" value="Unassembled WGS sequence"/>
</dbReference>
<name>A0A9P5SGF8_9FUNG</name>
<dbReference type="AlphaFoldDB" id="A0A9P5SGF8"/>
<gene>
    <name evidence="1" type="primary">NS3</name>
    <name evidence="1" type="ORF">BG006_008035</name>
</gene>
<keyword evidence="2" id="KW-1185">Reference proteome</keyword>
<evidence type="ECO:0000313" key="2">
    <source>
        <dbReference type="Proteomes" id="UP000696485"/>
    </source>
</evidence>
<evidence type="ECO:0000313" key="1">
    <source>
        <dbReference type="EMBL" id="KAF9328848.1"/>
    </source>
</evidence>
<reference evidence="1" key="1">
    <citation type="journal article" date="2020" name="Fungal Divers.">
        <title>Resolving the Mortierellaceae phylogeny through synthesis of multi-gene phylogenetics and phylogenomics.</title>
        <authorList>
            <person name="Vandepol N."/>
            <person name="Liber J."/>
            <person name="Desiro A."/>
            <person name="Na H."/>
            <person name="Kennedy M."/>
            <person name="Barry K."/>
            <person name="Grigoriev I.V."/>
            <person name="Miller A.N."/>
            <person name="O'Donnell K."/>
            <person name="Stajich J.E."/>
            <person name="Bonito G."/>
        </authorList>
    </citation>
    <scope>NUCLEOTIDE SEQUENCE</scope>
    <source>
        <strain evidence="1">NVP1</strain>
    </source>
</reference>
<proteinExistence type="predicted"/>
<dbReference type="EMBL" id="JAAAUY010000527">
    <property type="protein sequence ID" value="KAF9328848.1"/>
    <property type="molecule type" value="Genomic_DNA"/>
</dbReference>
<accession>A0A9P5SGF8</accession>
<protein>
    <submittedName>
        <fullName evidence="1">Viral derived polyprotein [Cleaved into: Capsid protein C]</fullName>
    </submittedName>
</protein>
<organism evidence="1 2">
    <name type="scientific">Podila minutissima</name>
    <dbReference type="NCBI Taxonomy" id="64525"/>
    <lineage>
        <taxon>Eukaryota</taxon>
        <taxon>Fungi</taxon>
        <taxon>Fungi incertae sedis</taxon>
        <taxon>Mucoromycota</taxon>
        <taxon>Mortierellomycotina</taxon>
        <taxon>Mortierellomycetes</taxon>
        <taxon>Mortierellales</taxon>
        <taxon>Mortierellaceae</taxon>
        <taxon>Podila</taxon>
    </lineage>
</organism>